<feature type="chain" id="PRO_5022999597" description="TonB-dependent receptor plug domain-containing protein" evidence="2">
    <location>
        <begin position="22"/>
        <end position="713"/>
    </location>
</feature>
<dbReference type="GO" id="GO:0044718">
    <property type="term" value="P:siderophore transmembrane transport"/>
    <property type="evidence" value="ECO:0007669"/>
    <property type="project" value="TreeGrafter"/>
</dbReference>
<organism evidence="4 5">
    <name type="scientific">Phaeodactylibacter luteus</name>
    <dbReference type="NCBI Taxonomy" id="1564516"/>
    <lineage>
        <taxon>Bacteria</taxon>
        <taxon>Pseudomonadati</taxon>
        <taxon>Bacteroidota</taxon>
        <taxon>Saprospiria</taxon>
        <taxon>Saprospirales</taxon>
        <taxon>Haliscomenobacteraceae</taxon>
        <taxon>Phaeodactylibacter</taxon>
    </lineage>
</organism>
<dbReference type="GO" id="GO:0015344">
    <property type="term" value="F:siderophore uptake transmembrane transporter activity"/>
    <property type="evidence" value="ECO:0007669"/>
    <property type="project" value="TreeGrafter"/>
</dbReference>
<proteinExistence type="predicted"/>
<dbReference type="SUPFAM" id="SSF56935">
    <property type="entry name" value="Porins"/>
    <property type="match status" value="1"/>
</dbReference>
<dbReference type="Pfam" id="PF07715">
    <property type="entry name" value="Plug"/>
    <property type="match status" value="1"/>
</dbReference>
<dbReference type="Proteomes" id="UP000321580">
    <property type="component" value="Unassembled WGS sequence"/>
</dbReference>
<dbReference type="InterPro" id="IPR012910">
    <property type="entry name" value="Plug_dom"/>
</dbReference>
<dbReference type="InterPro" id="IPR039426">
    <property type="entry name" value="TonB-dep_rcpt-like"/>
</dbReference>
<dbReference type="PANTHER" id="PTHR30069">
    <property type="entry name" value="TONB-DEPENDENT OUTER MEMBRANE RECEPTOR"/>
    <property type="match status" value="1"/>
</dbReference>
<accession>A0A5C6RMI8</accession>
<keyword evidence="1 2" id="KW-0732">Signal</keyword>
<dbReference type="RefSeq" id="WP_147167078.1">
    <property type="nucleotide sequence ID" value="NZ_VOOR01000014.1"/>
</dbReference>
<dbReference type="Pfam" id="PF13715">
    <property type="entry name" value="CarbopepD_reg_2"/>
    <property type="match status" value="1"/>
</dbReference>
<gene>
    <name evidence="4" type="ORF">FRY97_08780</name>
</gene>
<name>A0A5C6RMI8_9BACT</name>
<reference evidence="4 5" key="1">
    <citation type="submission" date="2019-08" db="EMBL/GenBank/DDBJ databases">
        <title>Genome of Phaeodactylibacter luteus.</title>
        <authorList>
            <person name="Bowman J.P."/>
        </authorList>
    </citation>
    <scope>NUCLEOTIDE SEQUENCE [LARGE SCALE GENOMIC DNA]</scope>
    <source>
        <strain evidence="4 5">KCTC 42180</strain>
    </source>
</reference>
<dbReference type="SUPFAM" id="SSF49464">
    <property type="entry name" value="Carboxypeptidase regulatory domain-like"/>
    <property type="match status" value="1"/>
</dbReference>
<feature type="domain" description="TonB-dependent receptor plug" evidence="3">
    <location>
        <begin position="137"/>
        <end position="218"/>
    </location>
</feature>
<evidence type="ECO:0000313" key="5">
    <source>
        <dbReference type="Proteomes" id="UP000321580"/>
    </source>
</evidence>
<feature type="signal peptide" evidence="2">
    <location>
        <begin position="1"/>
        <end position="21"/>
    </location>
</feature>
<dbReference type="AlphaFoldDB" id="A0A5C6RMI8"/>
<evidence type="ECO:0000256" key="1">
    <source>
        <dbReference type="ARBA" id="ARBA00022729"/>
    </source>
</evidence>
<protein>
    <recommendedName>
        <fullName evidence="3">TonB-dependent receptor plug domain-containing protein</fullName>
    </recommendedName>
</protein>
<dbReference type="PANTHER" id="PTHR30069:SF29">
    <property type="entry name" value="HEMOGLOBIN AND HEMOGLOBIN-HAPTOGLOBIN-BINDING PROTEIN 1-RELATED"/>
    <property type="match status" value="1"/>
</dbReference>
<comment type="caution">
    <text evidence="4">The sequence shown here is derived from an EMBL/GenBank/DDBJ whole genome shotgun (WGS) entry which is preliminary data.</text>
</comment>
<dbReference type="OrthoDB" id="1075473at2"/>
<evidence type="ECO:0000259" key="3">
    <source>
        <dbReference type="Pfam" id="PF07715"/>
    </source>
</evidence>
<evidence type="ECO:0000313" key="4">
    <source>
        <dbReference type="EMBL" id="TXB63608.1"/>
    </source>
</evidence>
<evidence type="ECO:0000256" key="2">
    <source>
        <dbReference type="SAM" id="SignalP"/>
    </source>
</evidence>
<sequence>MSFLKPFLLLSAFALTGTSAAQQVLTGQVRLDDGSPAIGANVFLPGTYDGSVSGTDGWFQLEMALADSLALRVTYLGYEPQDISLKGIENGDTLKITLSASVTELQAATITAGAFIASDEQQSVLLRPIDIALTAGANADIAAALNTLPGTQANPEDGRLFVRGGDAREVQAYVDGMRVPRPYTSSVPDVPARGRFSPFLFKGTSFSTGGYSAAFGQGLSSALSLETKDLPEASVTSLSLTSLGVGAGHTERWGNQSFSANADYTHMGPYTQLAPQFLEWERAVQAGSLQLGYQRALPANGMLKAQATAQRSGLAVRYGGQQPPLSLDNDNAFAQTTLKLLPGENWAWESGLAMGYDREKVGNGFALDRQERTFQARTVATRYFNNSWALRFGGSWYFSQWEEHYVSSVGEPLRTVLPGHLSSSFVEAEGQLGSNWALRAGARAEYSALSGQFNAAPRVSLGYKAGAHGQWSMAWGIFHQTPAEEWLRYRPNLGAESASHYILGYQYQRLGRSLRVEGYVKDYRSLARFPEGQPWMVDNSGRGFARGLDFFYRDQASISNGDFWVSYSFLDTEREYLGFPGPFTPSFASRHNASVVYKHWVRDWQTSIGLTYTLSSPRPYDDPNTPEFMDKQTPLYQDLSFNASYLTELFGQFAIVYLSVTNVPGFRQAFGERFDTEPGPDGLYQPVALRPAAPRFFFAGLFLSIGEGRYFSN</sequence>
<dbReference type="EMBL" id="VOOR01000014">
    <property type="protein sequence ID" value="TXB63608.1"/>
    <property type="molecule type" value="Genomic_DNA"/>
</dbReference>
<keyword evidence="5" id="KW-1185">Reference proteome</keyword>
<dbReference type="InterPro" id="IPR008969">
    <property type="entry name" value="CarboxyPept-like_regulatory"/>
</dbReference>
<dbReference type="GO" id="GO:0009279">
    <property type="term" value="C:cell outer membrane"/>
    <property type="evidence" value="ECO:0007669"/>
    <property type="project" value="TreeGrafter"/>
</dbReference>